<reference evidence="3 4" key="1">
    <citation type="submission" date="2019-03" db="EMBL/GenBank/DDBJ databases">
        <title>Genomics of glacier-inhabiting Cryobacterium strains.</title>
        <authorList>
            <person name="Liu Q."/>
            <person name="Xin Y.-H."/>
        </authorList>
    </citation>
    <scope>NUCLEOTIDE SEQUENCE [LARGE SCALE GENOMIC DNA]</scope>
    <source>
        <strain evidence="3 4">TMT1-51</strain>
    </source>
</reference>
<dbReference type="Pfam" id="PF10145">
    <property type="entry name" value="PhageMin_Tail"/>
    <property type="match status" value="1"/>
</dbReference>
<protein>
    <submittedName>
        <fullName evidence="3">Phage tail tape measure protein</fullName>
    </submittedName>
</protein>
<evidence type="ECO:0000259" key="2">
    <source>
        <dbReference type="Pfam" id="PF10145"/>
    </source>
</evidence>
<dbReference type="AlphaFoldDB" id="A0A4Y8JSN4"/>
<keyword evidence="1" id="KW-1188">Viral release from host cell</keyword>
<accession>A0A4Y8JSN4</accession>
<sequence length="1029" mass="105323">MTDRTVKVSLTAQVTGYLQGMEKARKATADAGTAAEQAARQVEQQKQAMESAGRGLMVVGAVAVAATALSVKAAIGWQSAWAGVTKTVDGTPAELAKVEEGLRSLAKVLPATHEEIAGVAEAAGQLGVAREDVVGFTKTMVDLSETTNLSADEAATSIAQISNVMGTMRREGAEGVERFGSALVALGNAGASTEAEILEMAKRIAGAAKLVGASESDVLALANAMASVGIEAQLGGGVMSRVMQRMYADVMEGGEGLDNLAKVAGVSSKEFATAFETDPVRAVDMMVKGLGRVKDEGGNVIDTMDDLGVKGTEETGVILRLAGAGDLLTDSLKLGDSAWESNSALAEEAAKRYATVESQLQVASNRVTDAAISFGQVFLPAVSAAAEAVGGFANLLGGMDPVLQGTVATVALMGGAVALAGGGFLLAVPKIAAYQSALVVLSTSSMPGVAAAAAGLTSASAKSGAALAATAKFMTGPWGLALAAAAVGVKLMVDYFDSLKATSAEVTNSLTTASDAAQIFATIGEGREWTAWQDVTAQLEDLPAVLQASAEQSGNLWARFDQTHFGAFGALKDLGTELGSLASEDLPSAQAAFRLLSAETDESEQSQWRLLNSMPGYKQALVDQAKELGINVTSTDEAANKTALLELAFGSAAPVAITASEAYLAAADEASALAGEVLTLMEAINEANGIGQDAVSSNAAFQASMAGISDEVERQKDEFIKLQEEGYEEANGTLEGFVGTLDGFTLSLDESTASGSANAAMLSGVAADAQAAALAQFEVDKTTMSAKDATDKYITTLGLSREELQKQAEANGYSAEEVQKLLDKVFAMPTERETKLLVNTALATEQLSLFKAKWDGVKITGSLFMEASNGDRSMAAAAARYTGQAQAYFANPLNKATGGTIHGPGTATSDSIPVMLSNGEEVTRTAMADKYRPLLKAINADKVDQYRGIPGLATGGTAGYAAPVQYVPSYGGGGGGGGGQSSVTISPTVSLAGATLVMSVDGRQMTAVIQEQIVSASNASASQIRRGKQ</sequence>
<evidence type="ECO:0000313" key="3">
    <source>
        <dbReference type="EMBL" id="TFD27526.1"/>
    </source>
</evidence>
<comment type="caution">
    <text evidence="3">The sequence shown here is derived from an EMBL/GenBank/DDBJ whole genome shotgun (WGS) entry which is preliminary data.</text>
</comment>
<proteinExistence type="predicted"/>
<gene>
    <name evidence="3" type="ORF">E3T49_13370</name>
</gene>
<dbReference type="OrthoDB" id="2183194at2"/>
<evidence type="ECO:0000256" key="1">
    <source>
        <dbReference type="ARBA" id="ARBA00022612"/>
    </source>
</evidence>
<dbReference type="EMBL" id="SOHA01000039">
    <property type="protein sequence ID" value="TFD27526.1"/>
    <property type="molecule type" value="Genomic_DNA"/>
</dbReference>
<dbReference type="PANTHER" id="PTHR37813:SF1">
    <property type="entry name" value="FELS-2 PROPHAGE PROTEIN"/>
    <property type="match status" value="1"/>
</dbReference>
<dbReference type="RefSeq" id="WP_134425396.1">
    <property type="nucleotide sequence ID" value="NZ_SOHA01000039.1"/>
</dbReference>
<evidence type="ECO:0000313" key="4">
    <source>
        <dbReference type="Proteomes" id="UP000297472"/>
    </source>
</evidence>
<name>A0A4Y8JSN4_9MICO</name>
<dbReference type="PANTHER" id="PTHR37813">
    <property type="entry name" value="FELS-2 PROPHAGE PROTEIN"/>
    <property type="match status" value="1"/>
</dbReference>
<keyword evidence="4" id="KW-1185">Reference proteome</keyword>
<organism evidence="3 4">
    <name type="scientific">Cryobacterium cryoconiti</name>
    <dbReference type="NCBI Taxonomy" id="1259239"/>
    <lineage>
        <taxon>Bacteria</taxon>
        <taxon>Bacillati</taxon>
        <taxon>Actinomycetota</taxon>
        <taxon>Actinomycetes</taxon>
        <taxon>Micrococcales</taxon>
        <taxon>Microbacteriaceae</taxon>
        <taxon>Cryobacterium</taxon>
    </lineage>
</organism>
<dbReference type="Proteomes" id="UP000297472">
    <property type="component" value="Unassembled WGS sequence"/>
</dbReference>
<dbReference type="NCBIfam" id="TIGR01760">
    <property type="entry name" value="tape_meas_TP901"/>
    <property type="match status" value="1"/>
</dbReference>
<feature type="domain" description="Phage tail tape measure protein" evidence="2">
    <location>
        <begin position="103"/>
        <end position="296"/>
    </location>
</feature>
<dbReference type="InterPro" id="IPR010090">
    <property type="entry name" value="Phage_tape_meas"/>
</dbReference>